<dbReference type="Gene3D" id="3.90.79.10">
    <property type="entry name" value="Nucleoside Triphosphate Pyrophosphohydrolase"/>
    <property type="match status" value="1"/>
</dbReference>
<comment type="caution">
    <text evidence="2">The sequence shown here is derived from an EMBL/GenBank/DDBJ whole genome shotgun (WGS) entry which is preliminary data.</text>
</comment>
<dbReference type="InterPro" id="IPR000086">
    <property type="entry name" value="NUDIX_hydrolase_dom"/>
</dbReference>
<organism evidence="2 3">
    <name type="scientific">Rhodocollybia butyracea</name>
    <dbReference type="NCBI Taxonomy" id="206335"/>
    <lineage>
        <taxon>Eukaryota</taxon>
        <taxon>Fungi</taxon>
        <taxon>Dikarya</taxon>
        <taxon>Basidiomycota</taxon>
        <taxon>Agaricomycotina</taxon>
        <taxon>Agaricomycetes</taxon>
        <taxon>Agaricomycetidae</taxon>
        <taxon>Agaricales</taxon>
        <taxon>Marasmiineae</taxon>
        <taxon>Omphalotaceae</taxon>
        <taxon>Rhodocollybia</taxon>
    </lineage>
</organism>
<evidence type="ECO:0000313" key="3">
    <source>
        <dbReference type="Proteomes" id="UP000772434"/>
    </source>
</evidence>
<reference evidence="2" key="1">
    <citation type="submission" date="2020-11" db="EMBL/GenBank/DDBJ databases">
        <authorList>
            <consortium name="DOE Joint Genome Institute"/>
            <person name="Ahrendt S."/>
            <person name="Riley R."/>
            <person name="Andreopoulos W."/>
            <person name="Labutti K."/>
            <person name="Pangilinan J."/>
            <person name="Ruiz-Duenas F.J."/>
            <person name="Barrasa J.M."/>
            <person name="Sanchez-Garcia M."/>
            <person name="Camarero S."/>
            <person name="Miyauchi S."/>
            <person name="Serrano A."/>
            <person name="Linde D."/>
            <person name="Babiker R."/>
            <person name="Drula E."/>
            <person name="Ayuso-Fernandez I."/>
            <person name="Pacheco R."/>
            <person name="Padilla G."/>
            <person name="Ferreira P."/>
            <person name="Barriuso J."/>
            <person name="Kellner H."/>
            <person name="Castanera R."/>
            <person name="Alfaro M."/>
            <person name="Ramirez L."/>
            <person name="Pisabarro A.G."/>
            <person name="Kuo A."/>
            <person name="Tritt A."/>
            <person name="Lipzen A."/>
            <person name="He G."/>
            <person name="Yan M."/>
            <person name="Ng V."/>
            <person name="Cullen D."/>
            <person name="Martin F."/>
            <person name="Rosso M.-N."/>
            <person name="Henrissat B."/>
            <person name="Hibbett D."/>
            <person name="Martinez A.T."/>
            <person name="Grigoriev I.V."/>
        </authorList>
    </citation>
    <scope>NUCLEOTIDE SEQUENCE</scope>
    <source>
        <strain evidence="2">AH 40177</strain>
    </source>
</reference>
<evidence type="ECO:0000313" key="2">
    <source>
        <dbReference type="EMBL" id="KAF9078703.1"/>
    </source>
</evidence>
<sequence length="357" mass="40509">MLQRSRTCSPSFLGLHLIHSAAKNRTIIPIIRLANNLKLPAGPWKDPGKKNILSFQNDDEWSESHGRDGFASDPCIEEVVPFFMDRNSLEPVGFLRSRVFGALLASLGTFQSPWEADSTSVRFAPWVNAHRDPVSVRSFAIDTLVKQWRSESLFSDILGKESSEHFPVYRSKLEFGQNLQCAIERPALPLFGFPNYGSLLIVYFICPNTNKTMIWVPRRSMTKRTFPGMLDVTVGGGIANDCTPLSTIIQEAHEEARLDETYVRERIFTTGFLEFRHRNPDGWILPGVYFTFELEAEPSVRPVPHDGEVECFELMDAQTVFDNILEGKFKGSSALAMIRFLSRRNWQDEGMAPLPYL</sequence>
<dbReference type="CDD" id="cd03676">
    <property type="entry name" value="NUDIX_Tnr3_like"/>
    <property type="match status" value="1"/>
</dbReference>
<gene>
    <name evidence="2" type="ORF">BDP27DRAFT_1460348</name>
</gene>
<evidence type="ECO:0000259" key="1">
    <source>
        <dbReference type="PROSITE" id="PS51462"/>
    </source>
</evidence>
<feature type="domain" description="Nudix hydrolase" evidence="1">
    <location>
        <begin position="191"/>
        <end position="339"/>
    </location>
</feature>
<dbReference type="PROSITE" id="PS51462">
    <property type="entry name" value="NUDIX"/>
    <property type="match status" value="1"/>
</dbReference>
<dbReference type="Proteomes" id="UP000772434">
    <property type="component" value="Unassembled WGS sequence"/>
</dbReference>
<dbReference type="SUPFAM" id="SSF55811">
    <property type="entry name" value="Nudix"/>
    <property type="match status" value="1"/>
</dbReference>
<dbReference type="OrthoDB" id="10261522at2759"/>
<name>A0A9P5QC12_9AGAR</name>
<dbReference type="InterPro" id="IPR015797">
    <property type="entry name" value="NUDIX_hydrolase-like_dom_sf"/>
</dbReference>
<keyword evidence="3" id="KW-1185">Reference proteome</keyword>
<accession>A0A9P5QC12</accession>
<dbReference type="EMBL" id="JADNRY010000001">
    <property type="protein sequence ID" value="KAF9078703.1"/>
    <property type="molecule type" value="Genomic_DNA"/>
</dbReference>
<dbReference type="AlphaFoldDB" id="A0A9P5QC12"/>
<protein>
    <recommendedName>
        <fullName evidence="1">Nudix hydrolase domain-containing protein</fullName>
    </recommendedName>
</protein>
<proteinExistence type="predicted"/>
<dbReference type="Pfam" id="PF00293">
    <property type="entry name" value="NUDIX"/>
    <property type="match status" value="1"/>
</dbReference>